<dbReference type="GO" id="GO:0018279">
    <property type="term" value="P:protein N-linked glycosylation via asparagine"/>
    <property type="evidence" value="ECO:0007669"/>
    <property type="project" value="TreeGrafter"/>
</dbReference>
<comment type="cofactor">
    <cofactor evidence="1">
        <name>Ca(2+)</name>
        <dbReference type="ChEBI" id="CHEBI:29108"/>
    </cofactor>
</comment>
<dbReference type="SUPFAM" id="SSF53448">
    <property type="entry name" value="Nucleotide-diphospho-sugar transferases"/>
    <property type="match status" value="1"/>
</dbReference>
<protein>
    <submittedName>
        <fullName evidence="4">Udp-glucose:glycoprotein glucosyltransferase</fullName>
    </submittedName>
</protein>
<dbReference type="PANTHER" id="PTHR11226:SF0">
    <property type="entry name" value="UDP-GLUCOSE:GLYCOPROTEIN GLUCOSYLTRANSFERASE"/>
    <property type="match status" value="1"/>
</dbReference>
<dbReference type="InterPro" id="IPR029044">
    <property type="entry name" value="Nucleotide-diphossugar_trans"/>
</dbReference>
<dbReference type="GO" id="GO:0003980">
    <property type="term" value="F:UDP-glucose:glycoprotein glucosyltransferase activity"/>
    <property type="evidence" value="ECO:0007669"/>
    <property type="project" value="InterPro"/>
</dbReference>
<dbReference type="Proteomes" id="UP000039865">
    <property type="component" value="Unassembled WGS sequence"/>
</dbReference>
<name>A0A078BCM3_STYLE</name>
<keyword evidence="4" id="KW-0808">Transferase</keyword>
<accession>A0A078BCM3</accession>
<sequence length="1791" mass="213311">MVINLILALLFAATFQMLAVAKNFSIEFRTDWCKKSSIYQKLDTIYQESQQEYSRVIQDIQQLQLLLNNKGQLLPNDNIIAQLEYVHQIERQEAQRYAVDQYTNILMWKKAINTQQNLVSRVIVYDLDGHRYQVDLSQQNKKSLIMQQELNLKKDKIYYKNLTSTEILFVYLDIQMCLRKPDICQEILNQLSTQNIVVRYKFSECDQTNQEYTPKEMLTGIGLKIMVSDYYFHVANNPEYLKRWLLRTKDFDTFVDILQNHNKVSNKGQLEVFEGENPQLQWDIQQSLSRQQFIIIGYKLIRLDQSTSDPHYLDKEIRTAYNNTLRLRELTSDPQALFQNIIRYKFSNKLTQYHPSNRLLKDIEKFMINRDPNDLEKINEFLLIVEQQGHIKEFESMRISLSQQKSYQIGLYNIGHCLTSNIQDNQIEQDNQNSINECPKLSRENDVKNAYQRKQQLCFKHGLCSFPFLYVNGFIIDYAISQNAIKNPKTYLQEILKLTQKRQIIQNQEKQDKITKLKHFIPLVDNHISIRNEITVIRPAGKNYYNDLQINSDSNVLIQYLTQDDQVSQRFQNVITSYNQLDYLQAVAVRINGLNDFELKGSIPLGKQIYVFLNGLLLNSIDDDSIDEFKIFDYIRIENAKINKVLKNMGRKVKGSICQLMTEINFMNILQENDEQLLSEYDRLKGQPFQHQFINSETDENPINIYAKLSFLSLESVAFITYIHQSRHMYNFQLDLHALYQNFDFRKMSDYPYHNYHLIINEPLKQVIKIKDIESPYPQLQFHLQQTQGVNFIVDELSHFNSYFTNNTNPHPVIGFNFTLEFNIVYFRDLLQEDEEVLVAFRLKQTQQIVKILQSPIKSEEFSTVVQDNRQKFILHDYSNIYRKKPRIMRDYYILITPTLGRFFLTREDTNDTEIINIDSLHFELSSNNVIFEDRQVTSQIQSTDQQQMLQYYPLREEFQFLVEQEQVSSQRKDDTIHLYYQVSGSEYETVLLYQIYQIIVNDPSQNFKIHVIENLFISPFFRESLIKLANELDFDYSFFTFEWPWSIIFRPRLIYQENVIFRILFSDQMFDHKIKRIIYKDADQCLNPGADFQELRDFDLQESPLGMAKHGQDSLHKYLMIRSQELSQYNPQLVNQTTYHCGGIIVKDLRRLNDFDHLEQVRHYYNNSLRDGLLTFNINDQDLIHYSQHLMPITELPWYWIYSHEMYGKRSKINAKNIDMYGTVKLGLEHGQALTKFELAQDKCYFYAKYYSDLDLLLNKEKFIIKQIDRTNSWENLFQPIVYKLQPDIFINLFMIYEQDFINNFLDIKMLDYMVGSSIYVYNSSFSLLFENLDDRINHSVFDYRRDQLTFSISNDNLKLHGSGVIENVKQKYEKKSPQNFQFTAIIKNFQINFTIAMSELKLLRNAYLIVQNITYDISSIDIQSNDDIKIENNSIISQMLREILKSKIQTSLNKVILGNTVFTKGFYMEQFQQVIDYFFNSYKQRVYNFEQKYNQNSLSNDDIILIGINFEDYKKPHLKHDLILQDIQKPENKKLELIFSGLFCNDKEIIKHLGIRDQKLLNKKQEFFNNKDTFYFRNDNLLTTHNLLKILPNIAQQLDEPKLVRLTYSYMIPEIEINNPFGIFLDENQTLLLNLPFDFRIRHQKQLGYWSQLRNYRIVFSLNIKQQEKQNNNQINNFSIQVKLNQLNVTHYVEVIDDEIKLLEAKVSSALELLNDQLSQNNNDFMFFFKKITQMEDFELAIQEQNDYFQLNVYGSVKQQKIKKRAMKDLKKSGRIQTRFLEYNQKNQY</sequence>
<dbReference type="PANTHER" id="PTHR11226">
    <property type="entry name" value="UDP-GLUCOSE GLYCOPROTEIN:GLUCOSYLTRANSFERASE"/>
    <property type="match status" value="1"/>
</dbReference>
<keyword evidence="5" id="KW-1185">Reference proteome</keyword>
<organism evidence="4 5">
    <name type="scientific">Stylonychia lemnae</name>
    <name type="common">Ciliate</name>
    <dbReference type="NCBI Taxonomy" id="5949"/>
    <lineage>
        <taxon>Eukaryota</taxon>
        <taxon>Sar</taxon>
        <taxon>Alveolata</taxon>
        <taxon>Ciliophora</taxon>
        <taxon>Intramacronucleata</taxon>
        <taxon>Spirotrichea</taxon>
        <taxon>Stichotrichia</taxon>
        <taxon>Sporadotrichida</taxon>
        <taxon>Oxytrichidae</taxon>
        <taxon>Stylonychinae</taxon>
        <taxon>Stylonychia</taxon>
    </lineage>
</organism>
<evidence type="ECO:0000256" key="2">
    <source>
        <dbReference type="SAM" id="SignalP"/>
    </source>
</evidence>
<proteinExistence type="predicted"/>
<dbReference type="InterPro" id="IPR009448">
    <property type="entry name" value="UDP-g_GGtrans"/>
</dbReference>
<feature type="signal peptide" evidence="2">
    <location>
        <begin position="1"/>
        <end position="21"/>
    </location>
</feature>
<evidence type="ECO:0000313" key="5">
    <source>
        <dbReference type="Proteomes" id="UP000039865"/>
    </source>
</evidence>
<dbReference type="GO" id="GO:0051082">
    <property type="term" value="F:unfolded protein binding"/>
    <property type="evidence" value="ECO:0007669"/>
    <property type="project" value="TreeGrafter"/>
</dbReference>
<dbReference type="Pfam" id="PF18404">
    <property type="entry name" value="Glyco_transf_24"/>
    <property type="match status" value="1"/>
</dbReference>
<reference evidence="4 5" key="1">
    <citation type="submission" date="2014-06" db="EMBL/GenBank/DDBJ databases">
        <authorList>
            <person name="Swart Estienne"/>
        </authorList>
    </citation>
    <scope>NUCLEOTIDE SEQUENCE [LARGE SCALE GENOMIC DNA]</scope>
    <source>
        <strain evidence="4 5">130c</strain>
    </source>
</reference>
<keyword evidence="2" id="KW-0732">Signal</keyword>
<evidence type="ECO:0000259" key="3">
    <source>
        <dbReference type="Pfam" id="PF18404"/>
    </source>
</evidence>
<dbReference type="GO" id="GO:0005783">
    <property type="term" value="C:endoplasmic reticulum"/>
    <property type="evidence" value="ECO:0007669"/>
    <property type="project" value="TreeGrafter"/>
</dbReference>
<dbReference type="EMBL" id="CCKQ01019330">
    <property type="protein sequence ID" value="CDW91353.1"/>
    <property type="molecule type" value="Genomic_DNA"/>
</dbReference>
<dbReference type="InterPro" id="IPR040497">
    <property type="entry name" value="Glyco_transf_24"/>
</dbReference>
<dbReference type="InParanoid" id="A0A078BCM3"/>
<dbReference type="GO" id="GO:0036503">
    <property type="term" value="P:ERAD pathway"/>
    <property type="evidence" value="ECO:0007669"/>
    <property type="project" value="TreeGrafter"/>
</dbReference>
<evidence type="ECO:0000256" key="1">
    <source>
        <dbReference type="ARBA" id="ARBA00001913"/>
    </source>
</evidence>
<evidence type="ECO:0000313" key="4">
    <source>
        <dbReference type="EMBL" id="CDW91353.1"/>
    </source>
</evidence>
<gene>
    <name evidence="4" type="primary">Contig2520.g2711</name>
    <name evidence="4" type="ORF">STYLEM_20508</name>
</gene>
<feature type="chain" id="PRO_5001730045" evidence="2">
    <location>
        <begin position="22"/>
        <end position="1791"/>
    </location>
</feature>
<feature type="domain" description="Glucosyltransferase 24 catalytic" evidence="3">
    <location>
        <begin position="977"/>
        <end position="1222"/>
    </location>
</feature>